<evidence type="ECO:0000256" key="1">
    <source>
        <dbReference type="SAM" id="MobiDB-lite"/>
    </source>
</evidence>
<accession>A0A0P7BGA9</accession>
<proteinExistence type="predicted"/>
<feature type="compositionally biased region" description="Basic and acidic residues" evidence="1">
    <location>
        <begin position="256"/>
        <end position="267"/>
    </location>
</feature>
<keyword evidence="3" id="KW-1185">Reference proteome</keyword>
<comment type="caution">
    <text evidence="2">The sequence shown here is derived from an EMBL/GenBank/DDBJ whole genome shotgun (WGS) entry which is preliminary data.</text>
</comment>
<evidence type="ECO:0000313" key="2">
    <source>
        <dbReference type="EMBL" id="KPM39162.1"/>
    </source>
</evidence>
<name>A0A0P7BGA9_9HYPO</name>
<protein>
    <submittedName>
        <fullName evidence="2">Uncharacterized protein</fullName>
    </submittedName>
</protein>
<reference evidence="2 3" key="1">
    <citation type="submission" date="2015-09" db="EMBL/GenBank/DDBJ databases">
        <title>Draft genome of a European isolate of the apple canker pathogen Neonectria ditissima.</title>
        <authorList>
            <person name="Gomez-Cortecero A."/>
            <person name="Harrison R.J."/>
            <person name="Armitage A.D."/>
        </authorList>
    </citation>
    <scope>NUCLEOTIDE SEQUENCE [LARGE SCALE GENOMIC DNA]</scope>
    <source>
        <strain evidence="2 3">R09/05</strain>
    </source>
</reference>
<dbReference type="STRING" id="78410.A0A0P7BGA9"/>
<dbReference type="AlphaFoldDB" id="A0A0P7BGA9"/>
<sequence>MPSASRTIIPRFLLPLQGPLWRGVRIPLSQNIHIRFASSSSKPPPPSSPAKPIVLEKPARFNPPSHGSRLKRNSVPRHYGPELTDAERLAQTQKNYPGMMAPEGTWAHWFWNSRLLHTIITMACPPSSLLHRKSSGTLFFLGVATFFMNYAYNSPFKELVPPISDLWNQPIHFFTAWKYVIVEHEKDKATKAQEHRTRHLDDVAKRRYFMKMHGIEAKDPVTVVFGKGEPRPEDEQENAELEAAAMGRKMPQDPVEEQHGQDEQSPREKKKWFGIF</sequence>
<dbReference type="EMBL" id="LKCW01000115">
    <property type="protein sequence ID" value="KPM39162.1"/>
    <property type="molecule type" value="Genomic_DNA"/>
</dbReference>
<feature type="region of interest" description="Disordered" evidence="1">
    <location>
        <begin position="224"/>
        <end position="276"/>
    </location>
</feature>
<dbReference type="Proteomes" id="UP000050424">
    <property type="component" value="Unassembled WGS sequence"/>
</dbReference>
<gene>
    <name evidence="2" type="ORF">AK830_g7427</name>
</gene>
<feature type="region of interest" description="Disordered" evidence="1">
    <location>
        <begin position="36"/>
        <end position="83"/>
    </location>
</feature>
<dbReference type="OrthoDB" id="5397827at2759"/>
<evidence type="ECO:0000313" key="3">
    <source>
        <dbReference type="Proteomes" id="UP000050424"/>
    </source>
</evidence>
<organism evidence="2 3">
    <name type="scientific">Neonectria ditissima</name>
    <dbReference type="NCBI Taxonomy" id="78410"/>
    <lineage>
        <taxon>Eukaryota</taxon>
        <taxon>Fungi</taxon>
        <taxon>Dikarya</taxon>
        <taxon>Ascomycota</taxon>
        <taxon>Pezizomycotina</taxon>
        <taxon>Sordariomycetes</taxon>
        <taxon>Hypocreomycetidae</taxon>
        <taxon>Hypocreales</taxon>
        <taxon>Nectriaceae</taxon>
        <taxon>Neonectria</taxon>
    </lineage>
</organism>